<organism evidence="10 11">
    <name type="scientific">Fimbriiglobus ruber</name>
    <dbReference type="NCBI Taxonomy" id="1908690"/>
    <lineage>
        <taxon>Bacteria</taxon>
        <taxon>Pseudomonadati</taxon>
        <taxon>Planctomycetota</taxon>
        <taxon>Planctomycetia</taxon>
        <taxon>Gemmatales</taxon>
        <taxon>Gemmataceae</taxon>
        <taxon>Fimbriiglobus</taxon>
    </lineage>
</organism>
<keyword evidence="3" id="KW-0328">Glycosyltransferase</keyword>
<comment type="caution">
    <text evidence="10">The sequence shown here is derived from an EMBL/GenBank/DDBJ whole genome shotgun (WGS) entry which is preliminary data.</text>
</comment>
<reference evidence="11" key="1">
    <citation type="submission" date="2017-06" db="EMBL/GenBank/DDBJ databases">
        <title>Genome analysis of Fimbriiglobus ruber SP5, the first member of the order Planctomycetales with confirmed chitinolytic capability.</title>
        <authorList>
            <person name="Ravin N.V."/>
            <person name="Rakitin A.L."/>
            <person name="Ivanova A.A."/>
            <person name="Beletsky A.V."/>
            <person name="Kulichevskaya I.S."/>
            <person name="Mardanov A.V."/>
            <person name="Dedysh S.N."/>
        </authorList>
    </citation>
    <scope>NUCLEOTIDE SEQUENCE [LARGE SCALE GENOMIC DNA]</scope>
    <source>
        <strain evidence="11">SP5</strain>
    </source>
</reference>
<dbReference type="EMBL" id="NIDE01000002">
    <property type="protein sequence ID" value="OWK45382.1"/>
    <property type="molecule type" value="Genomic_DNA"/>
</dbReference>
<evidence type="ECO:0000256" key="6">
    <source>
        <dbReference type="ARBA" id="ARBA00022989"/>
    </source>
</evidence>
<keyword evidence="5 8" id="KW-0812">Transmembrane</keyword>
<dbReference type="RefSeq" id="WP_088253117.1">
    <property type="nucleotide sequence ID" value="NZ_NIDE01000002.1"/>
</dbReference>
<accession>A0A225DVH9</accession>
<keyword evidence="4 10" id="KW-0808">Transferase</keyword>
<evidence type="ECO:0000256" key="4">
    <source>
        <dbReference type="ARBA" id="ARBA00022679"/>
    </source>
</evidence>
<dbReference type="InterPro" id="IPR050297">
    <property type="entry name" value="LipidA_mod_glycosyltrf_83"/>
</dbReference>
<feature type="transmembrane region" description="Helical" evidence="8">
    <location>
        <begin position="113"/>
        <end position="131"/>
    </location>
</feature>
<dbReference type="OrthoDB" id="9815691at2"/>
<evidence type="ECO:0000313" key="10">
    <source>
        <dbReference type="EMBL" id="OWK45382.1"/>
    </source>
</evidence>
<dbReference type="InterPro" id="IPR038731">
    <property type="entry name" value="RgtA/B/C-like"/>
</dbReference>
<dbReference type="GO" id="GO:0016763">
    <property type="term" value="F:pentosyltransferase activity"/>
    <property type="evidence" value="ECO:0007669"/>
    <property type="project" value="TreeGrafter"/>
</dbReference>
<dbReference type="Proteomes" id="UP000214646">
    <property type="component" value="Unassembled WGS sequence"/>
</dbReference>
<evidence type="ECO:0000259" key="9">
    <source>
        <dbReference type="Pfam" id="PF13231"/>
    </source>
</evidence>
<feature type="transmembrane region" description="Helical" evidence="8">
    <location>
        <begin position="427"/>
        <end position="447"/>
    </location>
</feature>
<keyword evidence="2" id="KW-1003">Cell membrane</keyword>
<evidence type="ECO:0000313" key="11">
    <source>
        <dbReference type="Proteomes" id="UP000214646"/>
    </source>
</evidence>
<dbReference type="PANTHER" id="PTHR33908:SF3">
    <property type="entry name" value="UNDECAPRENYL PHOSPHATE-ALPHA-4-AMINO-4-DEOXY-L-ARABINOSE ARABINOSYL TRANSFERASE"/>
    <property type="match status" value="1"/>
</dbReference>
<keyword evidence="7 8" id="KW-0472">Membrane</keyword>
<evidence type="ECO:0000256" key="3">
    <source>
        <dbReference type="ARBA" id="ARBA00022676"/>
    </source>
</evidence>
<feature type="transmembrane region" description="Helical" evidence="8">
    <location>
        <begin position="257"/>
        <end position="280"/>
    </location>
</feature>
<evidence type="ECO:0000256" key="5">
    <source>
        <dbReference type="ARBA" id="ARBA00022692"/>
    </source>
</evidence>
<evidence type="ECO:0000256" key="8">
    <source>
        <dbReference type="SAM" id="Phobius"/>
    </source>
</evidence>
<feature type="domain" description="Glycosyltransferase RgtA/B/C/D-like" evidence="9">
    <location>
        <begin position="63"/>
        <end position="217"/>
    </location>
</feature>
<feature type="transmembrane region" description="Helical" evidence="8">
    <location>
        <begin position="137"/>
        <end position="153"/>
    </location>
</feature>
<feature type="transmembrane region" description="Helical" evidence="8">
    <location>
        <begin position="356"/>
        <end position="373"/>
    </location>
</feature>
<feature type="transmembrane region" description="Helical" evidence="8">
    <location>
        <begin position="206"/>
        <end position="226"/>
    </location>
</feature>
<dbReference type="PANTHER" id="PTHR33908">
    <property type="entry name" value="MANNOSYLTRANSFERASE YKCB-RELATED"/>
    <property type="match status" value="1"/>
</dbReference>
<evidence type="ECO:0000256" key="7">
    <source>
        <dbReference type="ARBA" id="ARBA00023136"/>
    </source>
</evidence>
<dbReference type="GO" id="GO:0010041">
    <property type="term" value="P:response to iron(III) ion"/>
    <property type="evidence" value="ECO:0007669"/>
    <property type="project" value="TreeGrafter"/>
</dbReference>
<evidence type="ECO:0000256" key="1">
    <source>
        <dbReference type="ARBA" id="ARBA00004651"/>
    </source>
</evidence>
<dbReference type="Pfam" id="PF13231">
    <property type="entry name" value="PMT_2"/>
    <property type="match status" value="1"/>
</dbReference>
<dbReference type="AlphaFoldDB" id="A0A225DVH9"/>
<dbReference type="GO" id="GO:0009103">
    <property type="term" value="P:lipopolysaccharide biosynthetic process"/>
    <property type="evidence" value="ECO:0007669"/>
    <property type="project" value="UniProtKB-ARBA"/>
</dbReference>
<gene>
    <name evidence="10" type="ORF">FRUB_01713</name>
</gene>
<evidence type="ECO:0000256" key="2">
    <source>
        <dbReference type="ARBA" id="ARBA00022475"/>
    </source>
</evidence>
<feature type="transmembrane region" description="Helical" evidence="8">
    <location>
        <begin position="454"/>
        <end position="476"/>
    </location>
</feature>
<feature type="transmembrane region" description="Helical" evidence="8">
    <location>
        <begin position="160"/>
        <end position="175"/>
    </location>
</feature>
<keyword evidence="6 8" id="KW-1133">Transmembrane helix</keyword>
<feature type="transmembrane region" description="Helical" evidence="8">
    <location>
        <begin position="334"/>
        <end position="350"/>
    </location>
</feature>
<sequence>MRSSRFTHYLVLIAVAGLLTFPNLGAPSLWDMDEGVNAECSREMLESGTWIVPTFNWELRTAKPVMLYWIQRPFIAAFGPTEWAARLPSALLGLGTVLLVYELGRRMFDPATGLLAGVVLASAVQFSMLSHASTPDAPLIFFTVLAFYLVWIGHERGGRGWFIWPAVACGCAVLSKGPVGLGLPGLVIVLYLAWNRELYRALDWKLLAGILVFFLVAGPWYGLVAAETRGEWTRTFFGKENFGRLTVPQENHSGPPFYYLAAVIVLFAPWSCVIGVTFWYTVKAAWGRVGVLSSTTPDTHGEREKLAEMRGATSVEAPAPSEDAVDAERRANRFLLCWFAVYLLVFSAAQTKLPNYIGPLYPALALLTARYLIRWSRREVVPARWIMPGAISGVALTGILVGVGFVISSGAVGPVSKGMRLFPGLETWAWVGLIPLAAAGVMAWYLWAGDRGRVVGAMAVGSVGLIGITAAGPVLVVDQYKAAKTLVLSSGAHQPDHEIRLAAVGYFQESLVFYAERKVSRGMPVEGMENGTPKTYERPFLPEDIADFLASPLPAYLFVPETMWDQQLAAKITSPVRIAARKYDFYRNEEILVVTNAPER</sequence>
<feature type="transmembrane region" description="Helical" evidence="8">
    <location>
        <begin position="385"/>
        <end position="407"/>
    </location>
</feature>
<keyword evidence="11" id="KW-1185">Reference proteome</keyword>
<dbReference type="GO" id="GO:0005886">
    <property type="term" value="C:plasma membrane"/>
    <property type="evidence" value="ECO:0007669"/>
    <property type="project" value="UniProtKB-SubCell"/>
</dbReference>
<name>A0A225DVH9_9BACT</name>
<protein>
    <submittedName>
        <fullName evidence="10">Glycosyl transferase family protein</fullName>
    </submittedName>
</protein>
<comment type="subcellular location">
    <subcellularLocation>
        <location evidence="1">Cell membrane</location>
        <topology evidence="1">Multi-pass membrane protein</topology>
    </subcellularLocation>
</comment>
<proteinExistence type="predicted"/>